<accession>A0AAE0GRK7</accession>
<evidence type="ECO:0000313" key="3">
    <source>
        <dbReference type="Proteomes" id="UP001190700"/>
    </source>
</evidence>
<comment type="caution">
    <text evidence="2">The sequence shown here is derived from an EMBL/GenBank/DDBJ whole genome shotgun (WGS) entry which is preliminary data.</text>
</comment>
<dbReference type="InterPro" id="IPR045865">
    <property type="entry name" value="ACT-like_dom_sf"/>
</dbReference>
<dbReference type="PROSITE" id="PS51671">
    <property type="entry name" value="ACT"/>
    <property type="match status" value="1"/>
</dbReference>
<keyword evidence="3" id="KW-1185">Reference proteome</keyword>
<proteinExistence type="predicted"/>
<protein>
    <recommendedName>
        <fullName evidence="1">ACT domain-containing protein</fullName>
    </recommendedName>
</protein>
<dbReference type="EMBL" id="LGRX02003020">
    <property type="protein sequence ID" value="KAK3283105.1"/>
    <property type="molecule type" value="Genomic_DNA"/>
</dbReference>
<evidence type="ECO:0000259" key="1">
    <source>
        <dbReference type="PROSITE" id="PS51671"/>
    </source>
</evidence>
<dbReference type="Pfam" id="PF22629">
    <property type="entry name" value="ACT_AHAS_ss"/>
    <property type="match status" value="1"/>
</dbReference>
<dbReference type="AlphaFoldDB" id="A0AAE0GRK7"/>
<organism evidence="2 3">
    <name type="scientific">Cymbomonas tetramitiformis</name>
    <dbReference type="NCBI Taxonomy" id="36881"/>
    <lineage>
        <taxon>Eukaryota</taxon>
        <taxon>Viridiplantae</taxon>
        <taxon>Chlorophyta</taxon>
        <taxon>Pyramimonadophyceae</taxon>
        <taxon>Pyramimonadales</taxon>
        <taxon>Pyramimonadaceae</taxon>
        <taxon>Cymbomonas</taxon>
    </lineage>
</organism>
<name>A0AAE0GRK7_9CHLO</name>
<dbReference type="SUPFAM" id="SSF55021">
    <property type="entry name" value="ACT-like"/>
    <property type="match status" value="1"/>
</dbReference>
<sequence length="102" mass="11346">MRCSCLQVINSGSTIGAVNFPNLELPMSDSSHRVLNIHRNVPGVLRDINNIFANLDANIRAQLLGTTNNIGYLIVDLNKEISNEVKAEIKRLGSNLRTRILY</sequence>
<reference evidence="2 3" key="1">
    <citation type="journal article" date="2015" name="Genome Biol. Evol.">
        <title>Comparative Genomics of a Bacterivorous Green Alga Reveals Evolutionary Causalities and Consequences of Phago-Mixotrophic Mode of Nutrition.</title>
        <authorList>
            <person name="Burns J.A."/>
            <person name="Paasch A."/>
            <person name="Narechania A."/>
            <person name="Kim E."/>
        </authorList>
    </citation>
    <scope>NUCLEOTIDE SEQUENCE [LARGE SCALE GENOMIC DNA]</scope>
    <source>
        <strain evidence="2 3">PLY_AMNH</strain>
    </source>
</reference>
<evidence type="ECO:0000313" key="2">
    <source>
        <dbReference type="EMBL" id="KAK3283105.1"/>
    </source>
</evidence>
<feature type="domain" description="ACT" evidence="1">
    <location>
        <begin position="33"/>
        <end position="102"/>
    </location>
</feature>
<gene>
    <name evidence="2" type="ORF">CYMTET_9183</name>
</gene>
<dbReference type="InterPro" id="IPR054480">
    <property type="entry name" value="AHAS_small-like_ACT"/>
</dbReference>
<dbReference type="Proteomes" id="UP001190700">
    <property type="component" value="Unassembled WGS sequence"/>
</dbReference>
<dbReference type="Gene3D" id="3.30.70.260">
    <property type="match status" value="1"/>
</dbReference>
<dbReference type="InterPro" id="IPR002912">
    <property type="entry name" value="ACT_dom"/>
</dbReference>